<keyword evidence="2" id="KW-1185">Reference proteome</keyword>
<reference evidence="1 2" key="1">
    <citation type="submission" date="2020-10" db="EMBL/GenBank/DDBJ databases">
        <title>Thermofilum lucidum 3507LT sp. nov. a novel member of Thermofilaceae family isolated from Chile hot spring, and proposal of description order Thermofilales.</title>
        <authorList>
            <person name="Zayulina K.S."/>
            <person name="Elcheninov A.G."/>
            <person name="Toshchakov S.V."/>
            <person name="Kublanov I.V."/>
        </authorList>
    </citation>
    <scope>NUCLEOTIDE SEQUENCE [LARGE SCALE GENOMIC DNA]</scope>
    <source>
        <strain evidence="1 2">3507LT</strain>
    </source>
</reference>
<sequence length="170" mass="18409">MSPPKLTRPILARHLAMCGHVVFGERYVVLENLKTPGGVGVDLAVVSTLPEPSVHAVIAAAAFSEARQGIDALVRVRGERVANTHWLAATLDAYVALGRPRELEKNGIGLVVVRVESTFGLGSAETIVELPAKPEARRAWWVQLEEALRARGRQDLVEALRGTLGKKPRV</sequence>
<organism evidence="1 2">
    <name type="scientific">Infirmifilum lucidum</name>
    <dbReference type="NCBI Taxonomy" id="2776706"/>
    <lineage>
        <taxon>Archaea</taxon>
        <taxon>Thermoproteota</taxon>
        <taxon>Thermoprotei</taxon>
        <taxon>Thermofilales</taxon>
        <taxon>Thermofilaceae</taxon>
        <taxon>Infirmifilum</taxon>
    </lineage>
</organism>
<accession>A0A7L9FJE1</accession>
<dbReference type="KEGG" id="thel:IG193_00155"/>
<dbReference type="Proteomes" id="UP000594121">
    <property type="component" value="Chromosome"/>
</dbReference>
<gene>
    <name evidence="1" type="ORF">IG193_00155</name>
</gene>
<dbReference type="InParanoid" id="A0A7L9FJE1"/>
<dbReference type="AlphaFoldDB" id="A0A7L9FJE1"/>
<evidence type="ECO:0000313" key="1">
    <source>
        <dbReference type="EMBL" id="QOJ78915.1"/>
    </source>
</evidence>
<name>A0A7L9FJE1_9CREN</name>
<protein>
    <submittedName>
        <fullName evidence="1">Uncharacterized protein</fullName>
    </submittedName>
</protein>
<dbReference type="RefSeq" id="WP_192818887.1">
    <property type="nucleotide sequence ID" value="NZ_CP062310.1"/>
</dbReference>
<dbReference type="EMBL" id="CP062310">
    <property type="protein sequence ID" value="QOJ78915.1"/>
    <property type="molecule type" value="Genomic_DNA"/>
</dbReference>
<dbReference type="GeneID" id="59148261"/>
<proteinExistence type="predicted"/>
<evidence type="ECO:0000313" key="2">
    <source>
        <dbReference type="Proteomes" id="UP000594121"/>
    </source>
</evidence>